<proteinExistence type="predicted"/>
<name>A0ABV2DS86_9HYPH</name>
<keyword evidence="2" id="KW-1185">Reference proteome</keyword>
<evidence type="ECO:0000313" key="2">
    <source>
        <dbReference type="Proteomes" id="UP001548832"/>
    </source>
</evidence>
<comment type="caution">
    <text evidence="1">The sequence shown here is derived from an EMBL/GenBank/DDBJ whole genome shotgun (WGS) entry which is preliminary data.</text>
</comment>
<dbReference type="Proteomes" id="UP001548832">
    <property type="component" value="Unassembled WGS sequence"/>
</dbReference>
<protein>
    <submittedName>
        <fullName evidence="1">CapA family protein</fullName>
    </submittedName>
</protein>
<reference evidence="1 2" key="1">
    <citation type="submission" date="2024-06" db="EMBL/GenBank/DDBJ databases">
        <authorList>
            <person name="Kim D.-U."/>
        </authorList>
    </citation>
    <scope>NUCLEOTIDE SEQUENCE [LARGE SCALE GENOMIC DNA]</scope>
    <source>
        <strain evidence="1 2">KACC15460</strain>
    </source>
</reference>
<sequence length="76" mass="8305">MEYHSYDNEGHQIQHDGGFDTVGSIATNVEDGFTIAAVGDLLFARPVTKGYHPGLADVLRIFHKADVTFGNLETNI</sequence>
<accession>A0ABV2DS86</accession>
<feature type="non-terminal residue" evidence="1">
    <location>
        <position position="76"/>
    </location>
</feature>
<organism evidence="1 2">
    <name type="scientific">Mesorhizobium shangrilense</name>
    <dbReference type="NCBI Taxonomy" id="460060"/>
    <lineage>
        <taxon>Bacteria</taxon>
        <taxon>Pseudomonadati</taxon>
        <taxon>Pseudomonadota</taxon>
        <taxon>Alphaproteobacteria</taxon>
        <taxon>Hyphomicrobiales</taxon>
        <taxon>Phyllobacteriaceae</taxon>
        <taxon>Mesorhizobium</taxon>
    </lineage>
</organism>
<evidence type="ECO:0000313" key="1">
    <source>
        <dbReference type="EMBL" id="MET2832837.1"/>
    </source>
</evidence>
<dbReference type="EMBL" id="JBEWSZ010000013">
    <property type="protein sequence ID" value="MET2832837.1"/>
    <property type="molecule type" value="Genomic_DNA"/>
</dbReference>
<gene>
    <name evidence="1" type="ORF">ABVQ20_38585</name>
</gene>